<dbReference type="Pfam" id="PF10163">
    <property type="entry name" value="EnY2"/>
    <property type="match status" value="1"/>
</dbReference>
<sequence>MDMNTLKKQLSEELISSGKYNELSMLLRQRLEASGWTSRIAQMTEQATAGSTWPDFDSLLNQLEDEALQAVDPEVQKEFEEQCTEWMRAQLTEERLRKLM</sequence>
<gene>
    <name evidence="1" type="ORF">BCR37DRAFT_390780</name>
</gene>
<dbReference type="OrthoDB" id="6221744at2759"/>
<evidence type="ECO:0008006" key="3">
    <source>
        <dbReference type="Google" id="ProtNLM"/>
    </source>
</evidence>
<dbReference type="GeneID" id="63787511"/>
<dbReference type="GO" id="GO:0006406">
    <property type="term" value="P:mRNA export from nucleus"/>
    <property type="evidence" value="ECO:0007669"/>
    <property type="project" value="InterPro"/>
</dbReference>
<dbReference type="GO" id="GO:0005643">
    <property type="term" value="C:nuclear pore"/>
    <property type="evidence" value="ECO:0007669"/>
    <property type="project" value="InterPro"/>
</dbReference>
<reference evidence="1 2" key="1">
    <citation type="submission" date="2016-07" db="EMBL/GenBank/DDBJ databases">
        <title>Pervasive Adenine N6-methylation of Active Genes in Fungi.</title>
        <authorList>
            <consortium name="DOE Joint Genome Institute"/>
            <person name="Mondo S.J."/>
            <person name="Dannebaum R.O."/>
            <person name="Kuo R.C."/>
            <person name="Labutti K."/>
            <person name="Haridas S."/>
            <person name="Kuo A."/>
            <person name="Salamov A."/>
            <person name="Ahrendt S.R."/>
            <person name="Lipzen A."/>
            <person name="Sullivan W."/>
            <person name="Andreopoulos W.B."/>
            <person name="Clum A."/>
            <person name="Lindquist E."/>
            <person name="Daum C."/>
            <person name="Ramamoorthy G.K."/>
            <person name="Gryganskyi A."/>
            <person name="Culley D."/>
            <person name="Magnuson J.K."/>
            <person name="James T.Y."/>
            <person name="O'Malley M.A."/>
            <person name="Stajich J.E."/>
            <person name="Spatafora J.W."/>
            <person name="Visel A."/>
            <person name="Grigoriev I.V."/>
        </authorList>
    </citation>
    <scope>NUCLEOTIDE SEQUENCE [LARGE SCALE GENOMIC DNA]</scope>
    <source>
        <strain evidence="1 2">12-1054</strain>
    </source>
</reference>
<dbReference type="Gene3D" id="1.10.246.140">
    <property type="match status" value="1"/>
</dbReference>
<protein>
    <recommendedName>
        <fullName evidence="3">Transcription and mRNA export factor SUS1</fullName>
    </recommendedName>
</protein>
<comment type="caution">
    <text evidence="1">The sequence shown here is derived from an EMBL/GenBank/DDBJ whole genome shotgun (WGS) entry which is preliminary data.</text>
</comment>
<keyword evidence="2" id="KW-1185">Reference proteome</keyword>
<dbReference type="GO" id="GO:0000124">
    <property type="term" value="C:SAGA complex"/>
    <property type="evidence" value="ECO:0007669"/>
    <property type="project" value="InterPro"/>
</dbReference>
<accession>A0A1Y2FU28</accession>
<dbReference type="RefSeq" id="XP_040727923.1">
    <property type="nucleotide sequence ID" value="XM_040870912.1"/>
</dbReference>
<evidence type="ECO:0000313" key="2">
    <source>
        <dbReference type="Proteomes" id="UP000193685"/>
    </source>
</evidence>
<dbReference type="InterPro" id="IPR038212">
    <property type="entry name" value="TF_EnY2_sf"/>
</dbReference>
<dbReference type="GO" id="GO:0003713">
    <property type="term" value="F:transcription coactivator activity"/>
    <property type="evidence" value="ECO:0007669"/>
    <property type="project" value="InterPro"/>
</dbReference>
<evidence type="ECO:0000313" key="1">
    <source>
        <dbReference type="EMBL" id="ORY87067.1"/>
    </source>
</evidence>
<name>A0A1Y2FU28_PROLT</name>
<dbReference type="Proteomes" id="UP000193685">
    <property type="component" value="Unassembled WGS sequence"/>
</dbReference>
<proteinExistence type="predicted"/>
<dbReference type="AlphaFoldDB" id="A0A1Y2FU28"/>
<dbReference type="InterPro" id="IPR018783">
    <property type="entry name" value="TF_ENY2"/>
</dbReference>
<dbReference type="EMBL" id="MCFI01000002">
    <property type="protein sequence ID" value="ORY87067.1"/>
    <property type="molecule type" value="Genomic_DNA"/>
</dbReference>
<organism evidence="1 2">
    <name type="scientific">Protomyces lactucae-debilis</name>
    <dbReference type="NCBI Taxonomy" id="2754530"/>
    <lineage>
        <taxon>Eukaryota</taxon>
        <taxon>Fungi</taxon>
        <taxon>Dikarya</taxon>
        <taxon>Ascomycota</taxon>
        <taxon>Taphrinomycotina</taxon>
        <taxon>Taphrinomycetes</taxon>
        <taxon>Taphrinales</taxon>
        <taxon>Protomycetaceae</taxon>
        <taxon>Protomyces</taxon>
    </lineage>
</organism>